<dbReference type="eggNOG" id="KOG3575">
    <property type="taxonomic scope" value="Eukaryota"/>
</dbReference>
<keyword evidence="7" id="KW-0804">Transcription</keyword>
<dbReference type="PANTHER" id="PTHR45680">
    <property type="entry name" value="NUCLEAR HORMONE RECEPTOR FAMILY"/>
    <property type="match status" value="1"/>
</dbReference>
<dbReference type="PANTHER" id="PTHR45680:SF24">
    <property type="entry name" value="NUCLEAR HORMONE RECEPTOR FAMILY-RELATED"/>
    <property type="match status" value="1"/>
</dbReference>
<keyword evidence="8" id="KW-0675">Receptor</keyword>
<evidence type="ECO:0000259" key="10">
    <source>
        <dbReference type="PROSITE" id="PS51030"/>
    </source>
</evidence>
<name>G0NEM8_CAEBE</name>
<dbReference type="InterPro" id="IPR001628">
    <property type="entry name" value="Znf_hrmn_rcpt"/>
</dbReference>
<reference evidence="13" key="1">
    <citation type="submission" date="2011-07" db="EMBL/GenBank/DDBJ databases">
        <authorList>
            <consortium name="Caenorhabditis brenneri Sequencing and Analysis Consortium"/>
            <person name="Wilson R.K."/>
        </authorList>
    </citation>
    <scope>NUCLEOTIDE SEQUENCE [LARGE SCALE GENOMIC DNA]</scope>
    <source>
        <strain evidence="13">PB2801</strain>
    </source>
</reference>
<dbReference type="GO" id="GO:0043565">
    <property type="term" value="F:sequence-specific DNA binding"/>
    <property type="evidence" value="ECO:0007669"/>
    <property type="project" value="InterPro"/>
</dbReference>
<feature type="domain" description="Nuclear receptor" evidence="10">
    <location>
        <begin position="18"/>
        <end position="67"/>
    </location>
</feature>
<organism evidence="13">
    <name type="scientific">Caenorhabditis brenneri</name>
    <name type="common">Nematode worm</name>
    <dbReference type="NCBI Taxonomy" id="135651"/>
    <lineage>
        <taxon>Eukaryota</taxon>
        <taxon>Metazoa</taxon>
        <taxon>Ecdysozoa</taxon>
        <taxon>Nematoda</taxon>
        <taxon>Chromadorea</taxon>
        <taxon>Rhabditida</taxon>
        <taxon>Rhabditina</taxon>
        <taxon>Rhabditomorpha</taxon>
        <taxon>Rhabditoidea</taxon>
        <taxon>Rhabditidae</taxon>
        <taxon>Peloderinae</taxon>
        <taxon>Caenorhabditis</taxon>
    </lineage>
</organism>
<dbReference type="InterPro" id="IPR013088">
    <property type="entry name" value="Znf_NHR/GATA"/>
</dbReference>
<evidence type="ECO:0000259" key="11">
    <source>
        <dbReference type="PROSITE" id="PS51843"/>
    </source>
</evidence>
<evidence type="ECO:0000313" key="12">
    <source>
        <dbReference type="EMBL" id="EGT58925.1"/>
    </source>
</evidence>
<dbReference type="SMART" id="SM00430">
    <property type="entry name" value="HOLI"/>
    <property type="match status" value="1"/>
</dbReference>
<dbReference type="Gene3D" id="1.10.565.10">
    <property type="entry name" value="Retinoid X Receptor"/>
    <property type="match status" value="1"/>
</dbReference>
<dbReference type="Pfam" id="PF00104">
    <property type="entry name" value="Hormone_recep"/>
    <property type="match status" value="1"/>
</dbReference>
<keyword evidence="6" id="KW-0238">DNA-binding</keyword>
<dbReference type="InterPro" id="IPR000536">
    <property type="entry name" value="Nucl_hrmn_rcpt_lig-bd"/>
</dbReference>
<keyword evidence="2" id="KW-0479">Metal-binding</keyword>
<protein>
    <submittedName>
        <fullName evidence="12">Uncharacterized protein</fullName>
    </submittedName>
</protein>
<comment type="similarity">
    <text evidence="1">Belongs to the nuclear hormone receptor family.</text>
</comment>
<dbReference type="Proteomes" id="UP000008068">
    <property type="component" value="Unassembled WGS sequence"/>
</dbReference>
<feature type="domain" description="NR LBD" evidence="11">
    <location>
        <begin position="117"/>
        <end position="372"/>
    </location>
</feature>
<accession>G0NEM8</accession>
<dbReference type="AlphaFoldDB" id="G0NEM8"/>
<evidence type="ECO:0000256" key="9">
    <source>
        <dbReference type="ARBA" id="ARBA00023242"/>
    </source>
</evidence>
<dbReference type="SMART" id="SM00399">
    <property type="entry name" value="ZnF_C4"/>
    <property type="match status" value="1"/>
</dbReference>
<dbReference type="GO" id="GO:0008270">
    <property type="term" value="F:zinc ion binding"/>
    <property type="evidence" value="ECO:0007669"/>
    <property type="project" value="UniProtKB-KW"/>
</dbReference>
<dbReference type="Gene3D" id="3.30.50.10">
    <property type="entry name" value="Erythroid Transcription Factor GATA-1, subunit A"/>
    <property type="match status" value="1"/>
</dbReference>
<evidence type="ECO:0000256" key="6">
    <source>
        <dbReference type="ARBA" id="ARBA00023125"/>
    </source>
</evidence>
<evidence type="ECO:0000256" key="5">
    <source>
        <dbReference type="ARBA" id="ARBA00023015"/>
    </source>
</evidence>
<dbReference type="GO" id="GO:0003700">
    <property type="term" value="F:DNA-binding transcription factor activity"/>
    <property type="evidence" value="ECO:0007669"/>
    <property type="project" value="InterPro"/>
</dbReference>
<evidence type="ECO:0000313" key="13">
    <source>
        <dbReference type="Proteomes" id="UP000008068"/>
    </source>
</evidence>
<evidence type="ECO:0000256" key="1">
    <source>
        <dbReference type="ARBA" id="ARBA00005993"/>
    </source>
</evidence>
<dbReference type="PROSITE" id="PS51843">
    <property type="entry name" value="NR_LBD"/>
    <property type="match status" value="1"/>
</dbReference>
<dbReference type="EMBL" id="GL379873">
    <property type="protein sequence ID" value="EGT58925.1"/>
    <property type="molecule type" value="Genomic_DNA"/>
</dbReference>
<dbReference type="InterPro" id="IPR051152">
    <property type="entry name" value="C.elegans_Orphan_NR"/>
</dbReference>
<evidence type="ECO:0000256" key="8">
    <source>
        <dbReference type="ARBA" id="ARBA00023170"/>
    </source>
</evidence>
<proteinExistence type="inferred from homology"/>
<dbReference type="FunCoup" id="G0NEM8">
    <property type="interactions" value="1164"/>
</dbReference>
<dbReference type="InParanoid" id="G0NEM8"/>
<dbReference type="SUPFAM" id="SSF57716">
    <property type="entry name" value="Glucocorticoid receptor-like (DNA-binding domain)"/>
    <property type="match status" value="1"/>
</dbReference>
<dbReference type="HOGENOM" id="CLU_007368_7_1_1"/>
<dbReference type="InterPro" id="IPR035500">
    <property type="entry name" value="NHR-like_dom_sf"/>
</dbReference>
<keyword evidence="9" id="KW-0539">Nucleus</keyword>
<dbReference type="PROSITE" id="PS51030">
    <property type="entry name" value="NUCLEAR_REC_DBD_2"/>
    <property type="match status" value="1"/>
</dbReference>
<keyword evidence="5" id="KW-0805">Transcription regulation</keyword>
<sequence>MICVDGHAFLYSLFIEPKRALLTKKFRKHCQYDGCCTDFSGEKSPPCKSCRMKKCIRMGMNSQSLQIQHNTKIAQSLEIVVGRPHSIIFTTNDYKKRNYVDVNNLVSQAYQILKFGAPTPLNNKMSQLEKMAFGVTYSTKKCIKLDLISKESFSKIWEFDFFSAARWLTHLDDFSTLPLTIQMQLLQAIWHVFGRLYKTGKTADLRKHNGNKSKTMNLSDKYYVEMEKTKFDMSWLTHYPLEQIKLFLFGENEDDCGSGKMIDTIISLELSEIELTYMTAQLCFQYAMSRFSGTEMSNICDRFQSILDNDLHEYYMRSSNLNKNYAWRLSQMLKINQNMQKSIRMHREKAIIARTFDIFIADYSHPEMFKDFLQKPHKVEVGEDLDVWKVEFSHPAVFKDNL</sequence>
<dbReference type="STRING" id="135651.G0NEM8"/>
<dbReference type="OrthoDB" id="5774400at2759"/>
<evidence type="ECO:0000256" key="4">
    <source>
        <dbReference type="ARBA" id="ARBA00022833"/>
    </source>
</evidence>
<evidence type="ECO:0000256" key="3">
    <source>
        <dbReference type="ARBA" id="ARBA00022771"/>
    </source>
</evidence>
<gene>
    <name evidence="12" type="ORF">CAEBREN_14389</name>
</gene>
<dbReference type="SUPFAM" id="SSF48508">
    <property type="entry name" value="Nuclear receptor ligand-binding domain"/>
    <property type="match status" value="1"/>
</dbReference>
<keyword evidence="3" id="KW-0863">Zinc-finger</keyword>
<keyword evidence="13" id="KW-1185">Reference proteome</keyword>
<evidence type="ECO:0000256" key="2">
    <source>
        <dbReference type="ARBA" id="ARBA00022723"/>
    </source>
</evidence>
<keyword evidence="4" id="KW-0862">Zinc</keyword>
<evidence type="ECO:0000256" key="7">
    <source>
        <dbReference type="ARBA" id="ARBA00023163"/>
    </source>
</evidence>